<sequence length="74" mass="8233">MSEYPGMLVLEVASTSIETTASLDEGSLVRLPDKRFQVRFGQGITELFMEFRKSLSSRTKSGIVHLLNTLSLLV</sequence>
<proteinExistence type="predicted"/>
<protein>
    <submittedName>
        <fullName evidence="1">SFRICE_021652</fullName>
    </submittedName>
</protein>
<accession>A0A2H1WLG6</accession>
<reference evidence="1" key="1">
    <citation type="submission" date="2016-07" db="EMBL/GenBank/DDBJ databases">
        <authorList>
            <person name="Bretaudeau A."/>
        </authorList>
    </citation>
    <scope>NUCLEOTIDE SEQUENCE</scope>
    <source>
        <strain evidence="1">Rice</strain>
        <tissue evidence="1">Whole body</tissue>
    </source>
</reference>
<dbReference type="EMBL" id="ODYU01009382">
    <property type="protein sequence ID" value="SOQ53772.1"/>
    <property type="molecule type" value="Genomic_DNA"/>
</dbReference>
<name>A0A2H1WLG6_SPOFR</name>
<evidence type="ECO:0000313" key="1">
    <source>
        <dbReference type="EMBL" id="SOQ53772.1"/>
    </source>
</evidence>
<gene>
    <name evidence="1" type="ORF">SFRICE_021652</name>
</gene>
<dbReference type="AlphaFoldDB" id="A0A2H1WLG6"/>
<organism evidence="1">
    <name type="scientific">Spodoptera frugiperda</name>
    <name type="common">Fall armyworm</name>
    <dbReference type="NCBI Taxonomy" id="7108"/>
    <lineage>
        <taxon>Eukaryota</taxon>
        <taxon>Metazoa</taxon>
        <taxon>Ecdysozoa</taxon>
        <taxon>Arthropoda</taxon>
        <taxon>Hexapoda</taxon>
        <taxon>Insecta</taxon>
        <taxon>Pterygota</taxon>
        <taxon>Neoptera</taxon>
        <taxon>Endopterygota</taxon>
        <taxon>Lepidoptera</taxon>
        <taxon>Glossata</taxon>
        <taxon>Ditrysia</taxon>
        <taxon>Noctuoidea</taxon>
        <taxon>Noctuidae</taxon>
        <taxon>Amphipyrinae</taxon>
        <taxon>Spodoptera</taxon>
    </lineage>
</organism>